<organism evidence="1 2">
    <name type="scientific">Kalanchoe fedtschenkoi</name>
    <name type="common">Lavender scallops</name>
    <name type="synonym">South American air plant</name>
    <dbReference type="NCBI Taxonomy" id="63787"/>
    <lineage>
        <taxon>Eukaryota</taxon>
        <taxon>Viridiplantae</taxon>
        <taxon>Streptophyta</taxon>
        <taxon>Embryophyta</taxon>
        <taxon>Tracheophyta</taxon>
        <taxon>Spermatophyta</taxon>
        <taxon>Magnoliopsida</taxon>
        <taxon>eudicotyledons</taxon>
        <taxon>Gunneridae</taxon>
        <taxon>Pentapetalae</taxon>
        <taxon>Saxifragales</taxon>
        <taxon>Crassulaceae</taxon>
        <taxon>Kalanchoe</taxon>
    </lineage>
</organism>
<accession>A0A7N0ZYT1</accession>
<dbReference type="EnsemblPlants" id="Kaladp0055s0398.1.v1.1">
    <property type="protein sequence ID" value="Kaladp0055s0398.1.v1.1"/>
    <property type="gene ID" value="Kaladp0055s0398.v1.1"/>
</dbReference>
<dbReference type="Gramene" id="Kaladp0055s0398.1.v1.1">
    <property type="protein sequence ID" value="Kaladp0055s0398.1.v1.1"/>
    <property type="gene ID" value="Kaladp0055s0398.v1.1"/>
</dbReference>
<protein>
    <submittedName>
        <fullName evidence="1">Uncharacterized protein</fullName>
    </submittedName>
</protein>
<sequence length="57" mass="6707">MKRRQGAGGTKEVRRWPWCEGCIKEYRINKLSEFMFAAMNCKVQETISRQRRGQKGA</sequence>
<reference evidence="1" key="1">
    <citation type="submission" date="2021-01" db="UniProtKB">
        <authorList>
            <consortium name="EnsemblPlants"/>
        </authorList>
    </citation>
    <scope>IDENTIFICATION</scope>
</reference>
<dbReference type="Proteomes" id="UP000594263">
    <property type="component" value="Unplaced"/>
</dbReference>
<evidence type="ECO:0000313" key="1">
    <source>
        <dbReference type="EnsemblPlants" id="Kaladp0055s0398.1.v1.1"/>
    </source>
</evidence>
<name>A0A7N0ZYT1_KALFE</name>
<keyword evidence="2" id="KW-1185">Reference proteome</keyword>
<dbReference type="AlphaFoldDB" id="A0A7N0ZYT1"/>
<evidence type="ECO:0000313" key="2">
    <source>
        <dbReference type="Proteomes" id="UP000594263"/>
    </source>
</evidence>
<proteinExistence type="predicted"/>